<feature type="transmembrane region" description="Helical" evidence="6">
    <location>
        <begin position="79"/>
        <end position="96"/>
    </location>
</feature>
<dbReference type="GO" id="GO:0016020">
    <property type="term" value="C:membrane"/>
    <property type="evidence" value="ECO:0007669"/>
    <property type="project" value="UniProtKB-SubCell"/>
</dbReference>
<dbReference type="AlphaFoldDB" id="A0A382YBC5"/>
<feature type="transmembrane region" description="Helical" evidence="6">
    <location>
        <begin position="50"/>
        <end position="72"/>
    </location>
</feature>
<comment type="similarity">
    <text evidence="2">Belongs to the TspO/BZRP family.</text>
</comment>
<feature type="transmembrane region" description="Helical" evidence="6">
    <location>
        <begin position="133"/>
        <end position="154"/>
    </location>
</feature>
<dbReference type="CDD" id="cd15904">
    <property type="entry name" value="TSPO_MBR"/>
    <property type="match status" value="1"/>
</dbReference>
<dbReference type="PANTHER" id="PTHR10057">
    <property type="entry name" value="PERIPHERAL-TYPE BENZODIAZEPINE RECEPTOR"/>
    <property type="match status" value="1"/>
</dbReference>
<dbReference type="Pfam" id="PF03073">
    <property type="entry name" value="TspO_MBR"/>
    <property type="match status" value="1"/>
</dbReference>
<dbReference type="InterPro" id="IPR038330">
    <property type="entry name" value="TspO/MBR-related_sf"/>
</dbReference>
<evidence type="ECO:0000256" key="5">
    <source>
        <dbReference type="ARBA" id="ARBA00023136"/>
    </source>
</evidence>
<dbReference type="GO" id="GO:0033013">
    <property type="term" value="P:tetrapyrrole metabolic process"/>
    <property type="evidence" value="ECO:0007669"/>
    <property type="project" value="UniProtKB-ARBA"/>
</dbReference>
<evidence type="ECO:0000256" key="4">
    <source>
        <dbReference type="ARBA" id="ARBA00022989"/>
    </source>
</evidence>
<sequence>MALPKKIISLLVFVALAFGASAWGGLVTSLSKEPWYSTIIKPSFNPPDWVFAPVWITLYLAMSVAIWLIWINPNRSEKVIYIYFIHLFINGSWSLFFFGLHLILVSLIIIAVIIFLVAWLIKLYYPINKLSSFLMVPYLMWLSYAFVLNFYIFILN</sequence>
<gene>
    <name evidence="7" type="ORF">METZ01_LOCUS433015</name>
</gene>
<keyword evidence="3 6" id="KW-0812">Transmembrane</keyword>
<dbReference type="PANTHER" id="PTHR10057:SF0">
    <property type="entry name" value="TRANSLOCATOR PROTEIN"/>
    <property type="match status" value="1"/>
</dbReference>
<organism evidence="7">
    <name type="scientific">marine metagenome</name>
    <dbReference type="NCBI Taxonomy" id="408172"/>
    <lineage>
        <taxon>unclassified sequences</taxon>
        <taxon>metagenomes</taxon>
        <taxon>ecological metagenomes</taxon>
    </lineage>
</organism>
<evidence type="ECO:0000313" key="7">
    <source>
        <dbReference type="EMBL" id="SVD80161.1"/>
    </source>
</evidence>
<keyword evidence="4 6" id="KW-1133">Transmembrane helix</keyword>
<evidence type="ECO:0000256" key="2">
    <source>
        <dbReference type="ARBA" id="ARBA00007524"/>
    </source>
</evidence>
<protein>
    <recommendedName>
        <fullName evidence="8">TspO/MBR family protein</fullName>
    </recommendedName>
</protein>
<dbReference type="EMBL" id="UINC01174169">
    <property type="protein sequence ID" value="SVD80161.1"/>
    <property type="molecule type" value="Genomic_DNA"/>
</dbReference>
<reference evidence="7" key="1">
    <citation type="submission" date="2018-05" db="EMBL/GenBank/DDBJ databases">
        <authorList>
            <person name="Lanie J.A."/>
            <person name="Ng W.-L."/>
            <person name="Kazmierczak K.M."/>
            <person name="Andrzejewski T.M."/>
            <person name="Davidsen T.M."/>
            <person name="Wayne K.J."/>
            <person name="Tettelin H."/>
            <person name="Glass J.I."/>
            <person name="Rusch D."/>
            <person name="Podicherti R."/>
            <person name="Tsui H.-C.T."/>
            <person name="Winkler M.E."/>
        </authorList>
    </citation>
    <scope>NUCLEOTIDE SEQUENCE</scope>
</reference>
<evidence type="ECO:0000256" key="6">
    <source>
        <dbReference type="SAM" id="Phobius"/>
    </source>
</evidence>
<dbReference type="InterPro" id="IPR004307">
    <property type="entry name" value="TspO_MBR"/>
</dbReference>
<dbReference type="PIRSF" id="PIRSF005859">
    <property type="entry name" value="PBR"/>
    <property type="match status" value="1"/>
</dbReference>
<dbReference type="Gene3D" id="1.20.1260.100">
    <property type="entry name" value="TspO/MBR protein"/>
    <property type="match status" value="1"/>
</dbReference>
<accession>A0A382YBC5</accession>
<comment type="subcellular location">
    <subcellularLocation>
        <location evidence="1">Membrane</location>
        <topology evidence="1">Multi-pass membrane protein</topology>
    </subcellularLocation>
</comment>
<evidence type="ECO:0000256" key="3">
    <source>
        <dbReference type="ARBA" id="ARBA00022692"/>
    </source>
</evidence>
<evidence type="ECO:0008006" key="8">
    <source>
        <dbReference type="Google" id="ProtNLM"/>
    </source>
</evidence>
<feature type="transmembrane region" description="Helical" evidence="6">
    <location>
        <begin position="102"/>
        <end position="121"/>
    </location>
</feature>
<evidence type="ECO:0000256" key="1">
    <source>
        <dbReference type="ARBA" id="ARBA00004141"/>
    </source>
</evidence>
<name>A0A382YBC5_9ZZZZ</name>
<keyword evidence="5 6" id="KW-0472">Membrane</keyword>
<dbReference type="FunFam" id="1.20.1260.100:FF:000001">
    <property type="entry name" value="translocator protein 2"/>
    <property type="match status" value="1"/>
</dbReference>
<proteinExistence type="inferred from homology"/>